<comment type="caution">
    <text evidence="2">The sequence shown here is derived from an EMBL/GenBank/DDBJ whole genome shotgun (WGS) entry which is preliminary data.</text>
</comment>
<feature type="coiled-coil region" evidence="1">
    <location>
        <begin position="63"/>
        <end position="97"/>
    </location>
</feature>
<evidence type="ECO:0000313" key="3">
    <source>
        <dbReference type="Proteomes" id="UP001431783"/>
    </source>
</evidence>
<reference evidence="2 3" key="1">
    <citation type="submission" date="2023-03" db="EMBL/GenBank/DDBJ databases">
        <title>Genome insight into feeding habits of ladybird beetles.</title>
        <authorList>
            <person name="Li H.-S."/>
            <person name="Huang Y.-H."/>
            <person name="Pang H."/>
        </authorList>
    </citation>
    <scope>NUCLEOTIDE SEQUENCE [LARGE SCALE GENOMIC DNA]</scope>
    <source>
        <strain evidence="2">SYSU_2023b</strain>
        <tissue evidence="2">Whole body</tissue>
    </source>
</reference>
<evidence type="ECO:0000256" key="1">
    <source>
        <dbReference type="SAM" id="Coils"/>
    </source>
</evidence>
<keyword evidence="3" id="KW-1185">Reference proteome</keyword>
<evidence type="ECO:0000313" key="2">
    <source>
        <dbReference type="EMBL" id="KAK9877295.1"/>
    </source>
</evidence>
<gene>
    <name evidence="2" type="ORF">WA026_017687</name>
</gene>
<name>A0AAW1UB75_9CUCU</name>
<sequence>MINETLRKTIDELNTQREYTEAHVSALKEEVCKLGQDNEALMERILNLDKENNSMKMIIEENYDEEFRKMEVLNGELNRVNSELKEENEMLAQKLLQRKTPTNNLMDEYLETEKALNQRITLYSKKNEILLHELTILRKNKELQNLNVNADVTGESSNLLLKMEEQCSMMRNELTKSEKRETELKQKINELAEERRNMLTSIEVLSSENSVYQREKSARTQLGPSQETSDEFELRLCHRLQYKLYSRLYERIRSNILNELKERQCSQPCFGGAPNQCSQEKDGVSISEMRQREVKTTMHYERDKRGQIRYNLDVGISRGACPPSVVKGSYAQMACYESKGKANKLITVSGGGSKPCVYAGSSYGSDRML</sequence>
<organism evidence="2 3">
    <name type="scientific">Henosepilachna vigintioctopunctata</name>
    <dbReference type="NCBI Taxonomy" id="420089"/>
    <lineage>
        <taxon>Eukaryota</taxon>
        <taxon>Metazoa</taxon>
        <taxon>Ecdysozoa</taxon>
        <taxon>Arthropoda</taxon>
        <taxon>Hexapoda</taxon>
        <taxon>Insecta</taxon>
        <taxon>Pterygota</taxon>
        <taxon>Neoptera</taxon>
        <taxon>Endopterygota</taxon>
        <taxon>Coleoptera</taxon>
        <taxon>Polyphaga</taxon>
        <taxon>Cucujiformia</taxon>
        <taxon>Coccinelloidea</taxon>
        <taxon>Coccinellidae</taxon>
        <taxon>Epilachninae</taxon>
        <taxon>Epilachnini</taxon>
        <taxon>Henosepilachna</taxon>
    </lineage>
</organism>
<feature type="coiled-coil region" evidence="1">
    <location>
        <begin position="160"/>
        <end position="208"/>
    </location>
</feature>
<proteinExistence type="predicted"/>
<protein>
    <submittedName>
        <fullName evidence="2">Uncharacterized protein</fullName>
    </submittedName>
</protein>
<dbReference type="EMBL" id="JARQZJ010000041">
    <property type="protein sequence ID" value="KAK9877295.1"/>
    <property type="molecule type" value="Genomic_DNA"/>
</dbReference>
<keyword evidence="1" id="KW-0175">Coiled coil</keyword>
<dbReference type="Proteomes" id="UP001431783">
    <property type="component" value="Unassembled WGS sequence"/>
</dbReference>
<dbReference type="AlphaFoldDB" id="A0AAW1UB75"/>
<accession>A0AAW1UB75</accession>